<dbReference type="InterPro" id="IPR017741">
    <property type="entry name" value="FAD-dependent_OxRdtase_HpnW"/>
</dbReference>
<evidence type="ECO:0000313" key="6">
    <source>
        <dbReference type="EMBL" id="MBP0463507.1"/>
    </source>
</evidence>
<keyword evidence="4" id="KW-0560">Oxidoreductase</keyword>
<proteinExistence type="inferred from homology"/>
<keyword evidence="7" id="KW-1185">Reference proteome</keyword>
<dbReference type="Gene3D" id="3.30.9.10">
    <property type="entry name" value="D-Amino Acid Oxidase, subunit A, domain 2"/>
    <property type="match status" value="1"/>
</dbReference>
<organism evidence="6 7">
    <name type="scientific">Roseomonas nitratireducens</name>
    <dbReference type="NCBI Taxonomy" id="2820810"/>
    <lineage>
        <taxon>Bacteria</taxon>
        <taxon>Pseudomonadati</taxon>
        <taxon>Pseudomonadota</taxon>
        <taxon>Alphaproteobacteria</taxon>
        <taxon>Acetobacterales</taxon>
        <taxon>Roseomonadaceae</taxon>
        <taxon>Roseomonas</taxon>
    </lineage>
</organism>
<dbReference type="Pfam" id="PF01266">
    <property type="entry name" value="DAO"/>
    <property type="match status" value="1"/>
</dbReference>
<dbReference type="NCBIfam" id="TIGR03364">
    <property type="entry name" value="HpnW_proposed"/>
    <property type="match status" value="1"/>
</dbReference>
<dbReference type="InterPro" id="IPR036188">
    <property type="entry name" value="FAD/NAD-bd_sf"/>
</dbReference>
<protein>
    <submittedName>
        <fullName evidence="6">TIGR03364 family FAD-dependent oxidoreductase</fullName>
    </submittedName>
</protein>
<feature type="domain" description="FAD dependent oxidoreductase" evidence="5">
    <location>
        <begin position="2"/>
        <end position="360"/>
    </location>
</feature>
<accession>A0ABS4AQG2</accession>
<evidence type="ECO:0000256" key="2">
    <source>
        <dbReference type="ARBA" id="ARBA00009410"/>
    </source>
</evidence>
<reference evidence="6 7" key="1">
    <citation type="submission" date="2021-03" db="EMBL/GenBank/DDBJ databases">
        <authorList>
            <person name="So Y."/>
        </authorList>
    </citation>
    <scope>NUCLEOTIDE SEQUENCE [LARGE SCALE GENOMIC DNA]</scope>
    <source>
        <strain evidence="6 7">PWR1</strain>
    </source>
</reference>
<dbReference type="PANTHER" id="PTHR13847">
    <property type="entry name" value="SARCOSINE DEHYDROGENASE-RELATED"/>
    <property type="match status" value="1"/>
</dbReference>
<dbReference type="Gene3D" id="3.50.50.60">
    <property type="entry name" value="FAD/NAD(P)-binding domain"/>
    <property type="match status" value="1"/>
</dbReference>
<comment type="similarity">
    <text evidence="2">Belongs to the DadA oxidoreductase family.</text>
</comment>
<dbReference type="SUPFAM" id="SSF51905">
    <property type="entry name" value="FAD/NAD(P)-binding domain"/>
    <property type="match status" value="1"/>
</dbReference>
<dbReference type="Proteomes" id="UP000680815">
    <property type="component" value="Unassembled WGS sequence"/>
</dbReference>
<evidence type="ECO:0000313" key="7">
    <source>
        <dbReference type="Proteomes" id="UP000680815"/>
    </source>
</evidence>
<keyword evidence="3" id="KW-0285">Flavoprotein</keyword>
<evidence type="ECO:0000256" key="1">
    <source>
        <dbReference type="ARBA" id="ARBA00001974"/>
    </source>
</evidence>
<evidence type="ECO:0000256" key="4">
    <source>
        <dbReference type="ARBA" id="ARBA00023002"/>
    </source>
</evidence>
<evidence type="ECO:0000256" key="3">
    <source>
        <dbReference type="ARBA" id="ARBA00022630"/>
    </source>
</evidence>
<evidence type="ECO:0000259" key="5">
    <source>
        <dbReference type="Pfam" id="PF01266"/>
    </source>
</evidence>
<comment type="cofactor">
    <cofactor evidence="1">
        <name>FAD</name>
        <dbReference type="ChEBI" id="CHEBI:57692"/>
    </cofactor>
</comment>
<dbReference type="InterPro" id="IPR006076">
    <property type="entry name" value="FAD-dep_OxRdtase"/>
</dbReference>
<dbReference type="PANTHER" id="PTHR13847:SF286">
    <property type="entry name" value="D-AMINO ACID DEHYDROGENASE"/>
    <property type="match status" value="1"/>
</dbReference>
<gene>
    <name evidence="6" type="ORF">J5Y09_06265</name>
</gene>
<dbReference type="EMBL" id="JAGIYZ010000004">
    <property type="protein sequence ID" value="MBP0463507.1"/>
    <property type="molecule type" value="Genomic_DNA"/>
</dbReference>
<sequence>MIVVGAGIVGLAHALHAARAGRRVLVLDRDAQANGASIRNFGFVTVTGQGARETWRRARRARDVWADVAPLAGIEVHHRGLLMCARRPEAVAVIEEFAAGPMGEGCRVLRGAGLAAHAPPLRTTGVLAALHSPHELRVESRDAIPRLAAWMESALGVVFRRQVAVQGVAEGQVETSAGTFRAPRVVVGPGPDLASLFPEVFARRGVTLCKLHMLRLADPGWRLPAAVMSDLGLDRYRGYAECRSLPALRKRLRAEQAEEVANGVHLIVVQGADGSLVVGDSHHYGPTPDPFQPEHVDALILREAQTVLDLPAPRVVERWTGLYPSGPDDAFYERVAPGVRLVSVTSGTGASTAFGLAEEVLADLEANP</sequence>
<name>A0ABS4AQG2_9PROT</name>
<comment type="caution">
    <text evidence="6">The sequence shown here is derived from an EMBL/GenBank/DDBJ whole genome shotgun (WGS) entry which is preliminary data.</text>
</comment>